<dbReference type="Pfam" id="PF14223">
    <property type="entry name" value="Retrotran_gag_2"/>
    <property type="match status" value="1"/>
</dbReference>
<comment type="caution">
    <text evidence="1">The sequence shown here is derived from an EMBL/GenBank/DDBJ whole genome shotgun (WGS) entry which is preliminary data.</text>
</comment>
<keyword evidence="2" id="KW-1185">Reference proteome</keyword>
<evidence type="ECO:0000313" key="2">
    <source>
        <dbReference type="Proteomes" id="UP001318860"/>
    </source>
</evidence>
<organism evidence="1 2">
    <name type="scientific">Rehmannia glutinosa</name>
    <name type="common">Chinese foxglove</name>
    <dbReference type="NCBI Taxonomy" id="99300"/>
    <lineage>
        <taxon>Eukaryota</taxon>
        <taxon>Viridiplantae</taxon>
        <taxon>Streptophyta</taxon>
        <taxon>Embryophyta</taxon>
        <taxon>Tracheophyta</taxon>
        <taxon>Spermatophyta</taxon>
        <taxon>Magnoliopsida</taxon>
        <taxon>eudicotyledons</taxon>
        <taxon>Gunneridae</taxon>
        <taxon>Pentapetalae</taxon>
        <taxon>asterids</taxon>
        <taxon>lamiids</taxon>
        <taxon>Lamiales</taxon>
        <taxon>Orobanchaceae</taxon>
        <taxon>Rehmannieae</taxon>
        <taxon>Rehmannia</taxon>
    </lineage>
</organism>
<gene>
    <name evidence="1" type="ORF">DH2020_001902</name>
</gene>
<dbReference type="Proteomes" id="UP001318860">
    <property type="component" value="Unassembled WGS sequence"/>
</dbReference>
<proteinExistence type="predicted"/>
<accession>A0ABR0XSS8</accession>
<sequence>MCNSWRQSLDIFKETSKSPWWKRIFLTRPWSPPAKKARIGRLSGDWLRSGGLRPPSGRTLISGKETSLVGRKPSETLALGGSGFGAKTIRLCLAKNVLANVHGISNAKELWEKLEALYQAKGHFKSVVHEGAVSHRLRMNEGSKISRSFEYTQWHHLELEAIGVKIEDEDKA</sequence>
<reference evidence="1 2" key="1">
    <citation type="journal article" date="2021" name="Comput. Struct. Biotechnol. J.">
        <title>De novo genome assembly of the potent medicinal plant Rehmannia glutinosa using nanopore technology.</title>
        <authorList>
            <person name="Ma L."/>
            <person name="Dong C."/>
            <person name="Song C."/>
            <person name="Wang X."/>
            <person name="Zheng X."/>
            <person name="Niu Y."/>
            <person name="Chen S."/>
            <person name="Feng W."/>
        </authorList>
    </citation>
    <scope>NUCLEOTIDE SEQUENCE [LARGE SCALE GENOMIC DNA]</scope>
    <source>
        <strain evidence="1">DH-2019</strain>
    </source>
</reference>
<dbReference type="EMBL" id="JABTTQ020000002">
    <property type="protein sequence ID" value="KAK6162061.1"/>
    <property type="molecule type" value="Genomic_DNA"/>
</dbReference>
<protein>
    <submittedName>
        <fullName evidence="1">Uncharacterized protein</fullName>
    </submittedName>
</protein>
<evidence type="ECO:0000313" key="1">
    <source>
        <dbReference type="EMBL" id="KAK6162061.1"/>
    </source>
</evidence>
<name>A0ABR0XSS8_REHGL</name>